<feature type="transmembrane region" description="Helical" evidence="7">
    <location>
        <begin position="470"/>
        <end position="491"/>
    </location>
</feature>
<keyword evidence="2" id="KW-0813">Transport</keyword>
<evidence type="ECO:0000256" key="3">
    <source>
        <dbReference type="ARBA" id="ARBA00022692"/>
    </source>
</evidence>
<feature type="transmembrane region" description="Helical" evidence="7">
    <location>
        <begin position="228"/>
        <end position="246"/>
    </location>
</feature>
<dbReference type="PANTHER" id="PTHR43791">
    <property type="entry name" value="PERMEASE-RELATED"/>
    <property type="match status" value="1"/>
</dbReference>
<evidence type="ECO:0000256" key="7">
    <source>
        <dbReference type="SAM" id="Phobius"/>
    </source>
</evidence>
<dbReference type="GO" id="GO:0022857">
    <property type="term" value="F:transmembrane transporter activity"/>
    <property type="evidence" value="ECO:0007669"/>
    <property type="project" value="InterPro"/>
</dbReference>
<keyword evidence="3 7" id="KW-0812">Transmembrane</keyword>
<gene>
    <name evidence="9" type="ORF">EJ06DRAFT_523968</name>
</gene>
<dbReference type="GO" id="GO:0016020">
    <property type="term" value="C:membrane"/>
    <property type="evidence" value="ECO:0007669"/>
    <property type="project" value="UniProtKB-SubCell"/>
</dbReference>
<feature type="transmembrane region" description="Helical" evidence="7">
    <location>
        <begin position="287"/>
        <end position="308"/>
    </location>
</feature>
<feature type="compositionally biased region" description="Pro residues" evidence="6">
    <location>
        <begin position="21"/>
        <end position="45"/>
    </location>
</feature>
<dbReference type="InterPro" id="IPR011701">
    <property type="entry name" value="MFS"/>
</dbReference>
<feature type="domain" description="Major facilitator superfamily (MFS) profile" evidence="8">
    <location>
        <begin position="160"/>
        <end position="541"/>
    </location>
</feature>
<reference evidence="9" key="1">
    <citation type="journal article" date="2020" name="Stud. Mycol.">
        <title>101 Dothideomycetes genomes: a test case for predicting lifestyles and emergence of pathogens.</title>
        <authorList>
            <person name="Haridas S."/>
            <person name="Albert R."/>
            <person name="Binder M."/>
            <person name="Bloem J."/>
            <person name="Labutti K."/>
            <person name="Salamov A."/>
            <person name="Andreopoulos B."/>
            <person name="Baker S."/>
            <person name="Barry K."/>
            <person name="Bills G."/>
            <person name="Bluhm B."/>
            <person name="Cannon C."/>
            <person name="Castanera R."/>
            <person name="Culley D."/>
            <person name="Daum C."/>
            <person name="Ezra D."/>
            <person name="Gonzalez J."/>
            <person name="Henrissat B."/>
            <person name="Kuo A."/>
            <person name="Liang C."/>
            <person name="Lipzen A."/>
            <person name="Lutzoni F."/>
            <person name="Magnuson J."/>
            <person name="Mondo S."/>
            <person name="Nolan M."/>
            <person name="Ohm R."/>
            <person name="Pangilinan J."/>
            <person name="Park H.-J."/>
            <person name="Ramirez L."/>
            <person name="Alfaro M."/>
            <person name="Sun H."/>
            <person name="Tritt A."/>
            <person name="Yoshinaga Y."/>
            <person name="Zwiers L.-H."/>
            <person name="Turgeon B."/>
            <person name="Goodwin S."/>
            <person name="Spatafora J."/>
            <person name="Crous P."/>
            <person name="Grigoriev I."/>
        </authorList>
    </citation>
    <scope>NUCLEOTIDE SEQUENCE</scope>
    <source>
        <strain evidence="9">CBS 262.69</strain>
    </source>
</reference>
<dbReference type="AlphaFoldDB" id="A0A6G1HN74"/>
<evidence type="ECO:0000313" key="10">
    <source>
        <dbReference type="Proteomes" id="UP000799640"/>
    </source>
</evidence>
<evidence type="ECO:0000256" key="1">
    <source>
        <dbReference type="ARBA" id="ARBA00004141"/>
    </source>
</evidence>
<feature type="transmembrane region" description="Helical" evidence="7">
    <location>
        <begin position="198"/>
        <end position="216"/>
    </location>
</feature>
<dbReference type="Gene3D" id="1.20.1250.20">
    <property type="entry name" value="MFS general substrate transporter like domains"/>
    <property type="match status" value="2"/>
</dbReference>
<dbReference type="Pfam" id="PF07690">
    <property type="entry name" value="MFS_1"/>
    <property type="match status" value="1"/>
</dbReference>
<dbReference type="PANTHER" id="PTHR43791:SF58">
    <property type="entry name" value="TRANSPORTER, PUTATIVE (AFU_ORTHOLOGUE AFUA_8G04470)-RELATED"/>
    <property type="match status" value="1"/>
</dbReference>
<feature type="transmembrane region" description="Helical" evidence="7">
    <location>
        <begin position="416"/>
        <end position="437"/>
    </location>
</feature>
<sequence length="541" mass="59968">MSANQYYGGGAPQYPQQSYGPPQPGYGPPQPGYGPPQPGYGPPPQQMNYQNGPPPQQVKQKKDRGCLGSLAIQLITFPIRSPSASASAWLSRFNPLAISKCLIIVIMVNSVDHAGAVLPPLKGTIVTGPDFEVRMPADVWIPVEQLMKEKRLRLILDLRLCSIAGLLCAWNLIDSGIISSAVVTSMLEDLDLDHGNHLALSIIVFTITGIAFHLPGTVATRTFGPRRWFSTITFWFGVITLSSAFVKTWRQMIALRILLGMCMAGIYPGVTYLISTWYTRREQQLRFALLQAGEVCILATGGIVNFGLNHHDGHGGLKGWQWMFMIQGIITCIISVVTYWWIVDFPEEANRNFKFFDEDETRIMMDRIIRDRDDLHPEIWGFCIMFFIQNVVSMSMSYFLTLILKDGMGFSANKAILLSAATYYWSAIQALISSFVGDKYGIRGPVIVVNALLLIIEFSMMGYVDQVAVRYLGAYFVVGAYVSNWAALNAYLANNIVGQWKRVFAAAMTTAFNGAGGIAGAYIVKQNEAPKYSTAVKRSWA</sequence>
<evidence type="ECO:0000256" key="4">
    <source>
        <dbReference type="ARBA" id="ARBA00022989"/>
    </source>
</evidence>
<dbReference type="EMBL" id="ML996703">
    <property type="protein sequence ID" value="KAF2397518.1"/>
    <property type="molecule type" value="Genomic_DNA"/>
</dbReference>
<feature type="transmembrane region" description="Helical" evidence="7">
    <location>
        <begin position="252"/>
        <end position="275"/>
    </location>
</feature>
<accession>A0A6G1HN74</accession>
<keyword evidence="4 7" id="KW-1133">Transmembrane helix</keyword>
<keyword evidence="5 7" id="KW-0472">Membrane</keyword>
<organism evidence="9 10">
    <name type="scientific">Trichodelitschia bisporula</name>
    <dbReference type="NCBI Taxonomy" id="703511"/>
    <lineage>
        <taxon>Eukaryota</taxon>
        <taxon>Fungi</taxon>
        <taxon>Dikarya</taxon>
        <taxon>Ascomycota</taxon>
        <taxon>Pezizomycotina</taxon>
        <taxon>Dothideomycetes</taxon>
        <taxon>Dothideomycetes incertae sedis</taxon>
        <taxon>Phaeotrichales</taxon>
        <taxon>Phaeotrichaceae</taxon>
        <taxon>Trichodelitschia</taxon>
    </lineage>
</organism>
<feature type="transmembrane region" description="Helical" evidence="7">
    <location>
        <begin position="444"/>
        <end position="464"/>
    </location>
</feature>
<evidence type="ECO:0000313" key="9">
    <source>
        <dbReference type="EMBL" id="KAF2397518.1"/>
    </source>
</evidence>
<proteinExistence type="predicted"/>
<evidence type="ECO:0000256" key="2">
    <source>
        <dbReference type="ARBA" id="ARBA00022448"/>
    </source>
</evidence>
<evidence type="ECO:0000256" key="6">
    <source>
        <dbReference type="SAM" id="MobiDB-lite"/>
    </source>
</evidence>
<feature type="region of interest" description="Disordered" evidence="6">
    <location>
        <begin position="1"/>
        <end position="62"/>
    </location>
</feature>
<evidence type="ECO:0000259" key="8">
    <source>
        <dbReference type="PROSITE" id="PS50850"/>
    </source>
</evidence>
<dbReference type="PROSITE" id="PS50850">
    <property type="entry name" value="MFS"/>
    <property type="match status" value="1"/>
</dbReference>
<dbReference type="InterPro" id="IPR020846">
    <property type="entry name" value="MFS_dom"/>
</dbReference>
<dbReference type="OrthoDB" id="2962993at2759"/>
<protein>
    <submittedName>
        <fullName evidence="9">MFS general substrate transporter</fullName>
    </submittedName>
</protein>
<evidence type="ECO:0000256" key="5">
    <source>
        <dbReference type="ARBA" id="ARBA00023136"/>
    </source>
</evidence>
<name>A0A6G1HN74_9PEZI</name>
<feature type="transmembrane region" description="Helical" evidence="7">
    <location>
        <begin position="156"/>
        <end position="178"/>
    </location>
</feature>
<feature type="transmembrane region" description="Helical" evidence="7">
    <location>
        <begin position="320"/>
        <end position="342"/>
    </location>
</feature>
<comment type="subcellular location">
    <subcellularLocation>
        <location evidence="1">Membrane</location>
        <topology evidence="1">Multi-pass membrane protein</topology>
    </subcellularLocation>
</comment>
<feature type="transmembrane region" description="Helical" evidence="7">
    <location>
        <begin position="379"/>
        <end position="404"/>
    </location>
</feature>
<dbReference type="SUPFAM" id="SSF103473">
    <property type="entry name" value="MFS general substrate transporter"/>
    <property type="match status" value="1"/>
</dbReference>
<dbReference type="InterPro" id="IPR036259">
    <property type="entry name" value="MFS_trans_sf"/>
</dbReference>
<feature type="transmembrane region" description="Helical" evidence="7">
    <location>
        <begin position="503"/>
        <end position="524"/>
    </location>
</feature>
<keyword evidence="10" id="KW-1185">Reference proteome</keyword>
<dbReference type="Proteomes" id="UP000799640">
    <property type="component" value="Unassembled WGS sequence"/>
</dbReference>
<feature type="compositionally biased region" description="Low complexity" evidence="6">
    <location>
        <begin position="1"/>
        <end position="20"/>
    </location>
</feature>